<dbReference type="CDD" id="cd10150">
    <property type="entry name" value="CobN_like"/>
    <property type="match status" value="1"/>
</dbReference>
<feature type="domain" description="Magnesium chelatase subunit H N-terminal" evidence="11">
    <location>
        <begin position="20"/>
        <end position="180"/>
    </location>
</feature>
<dbReference type="InterPro" id="IPR003672">
    <property type="entry name" value="CobN/Mg_chltase"/>
</dbReference>
<comment type="caution">
    <text evidence="12">The sequence shown here is derived from an EMBL/GenBank/DDBJ whole genome shotgun (WGS) entry which is preliminary data.</text>
</comment>
<feature type="domain" description="CobN/magnesium chelatase" evidence="10">
    <location>
        <begin position="184"/>
        <end position="784"/>
    </location>
</feature>
<dbReference type="PANTHER" id="PTHR44119">
    <property type="entry name" value="MAGNESIUM-CHELATASE SUBUNIT CHLH, CHLOROPLASTIC"/>
    <property type="match status" value="1"/>
</dbReference>
<dbReference type="GO" id="GO:0015995">
    <property type="term" value="P:chlorophyll biosynthetic process"/>
    <property type="evidence" value="ECO:0007669"/>
    <property type="project" value="UniProtKB-KW"/>
</dbReference>
<dbReference type="Pfam" id="PF11965">
    <property type="entry name" value="DUF3479"/>
    <property type="match status" value="1"/>
</dbReference>
<evidence type="ECO:0000256" key="2">
    <source>
        <dbReference type="ARBA" id="ARBA00012825"/>
    </source>
</evidence>
<gene>
    <name evidence="12" type="ORF">JM93_02650</name>
</gene>
<accession>A0A562SXW5</accession>
<evidence type="ECO:0000256" key="3">
    <source>
        <dbReference type="ARBA" id="ARBA00022531"/>
    </source>
</evidence>
<evidence type="ECO:0000256" key="7">
    <source>
        <dbReference type="ARBA" id="ARBA00023171"/>
    </source>
</evidence>
<evidence type="ECO:0000259" key="10">
    <source>
        <dbReference type="Pfam" id="PF02514"/>
    </source>
</evidence>
<dbReference type="GO" id="GO:0005524">
    <property type="term" value="F:ATP binding"/>
    <property type="evidence" value="ECO:0007669"/>
    <property type="project" value="UniProtKB-KW"/>
</dbReference>
<dbReference type="NCBIfam" id="TIGR02025">
    <property type="entry name" value="BchH"/>
    <property type="match status" value="1"/>
</dbReference>
<proteinExistence type="inferred from homology"/>
<evidence type="ECO:0000256" key="4">
    <source>
        <dbReference type="ARBA" id="ARBA00022598"/>
    </source>
</evidence>
<keyword evidence="6" id="KW-0067">ATP-binding</keyword>
<dbReference type="AlphaFoldDB" id="A0A562SXW5"/>
<reference evidence="12 13" key="1">
    <citation type="submission" date="2019-07" db="EMBL/GenBank/DDBJ databases">
        <title>Genomic Encyclopedia of Archaeal and Bacterial Type Strains, Phase II (KMG-II): from individual species to whole genera.</title>
        <authorList>
            <person name="Goeker M."/>
        </authorList>
    </citation>
    <scope>NUCLEOTIDE SEQUENCE [LARGE SCALE GENOMIC DNA]</scope>
    <source>
        <strain evidence="12 13">ATCC BAA-252</strain>
    </source>
</reference>
<evidence type="ECO:0000256" key="8">
    <source>
        <dbReference type="ARBA" id="ARBA00023444"/>
    </source>
</evidence>
<sequence>MPKPISGGNSAAPPAATPVKVVILTLDNHMASAMDRVSAQLKSEMPGLTIKLHALAGWTGEADAAVECREDIETGDVIIANMLFLEDHIRKVLPWLKARRDTCDCMVGCLAATEVVKLTKLGDFAMSEPAGGAIGFLKRLRGKGSGKPGAAGKGQMKMLRQVPKFLKYIPGKAQDVRAYFLVLQYILAGSDENLANLVRYLIGRYASGPRKSLRKQIRAKDPVHYPDIGLYHPRLSQKVTDSLAQFHRDIPVKADAGTVGLLIMRSYVLAENAAHYDGVISELESRGLNVVPAFASGLDARPAIEAFFMKNGRATVDCVISLTGFSLVGGPAYNDSAAADEILRTLDVPYLSAFATEFQTLEQWESGEQGLTPVETTIMMALPEIDGGTNPILFGGRKSGGQRNAGKDMAVHEERVAMLADRAEKLVRLRQTAKADRKIATVLYNFPPNGGATGTAAHLDVFASLFNTLTALKDDGYTVDVPSNVEALRSAVLEGNAAEYGMPAHVAVKIPADDHVRGERWLNDIEAQWGPAPGRVQTDGRNILILGRHFGNVFVGIQPAFGYEGDPMRLLFERGFAPTHAFSAFYTYLKSGFEADAVLHFGTHGALEFMPGKQTGLSQNCWPDRLIGALPNIYLYAANNPSEGTIARRRSAATLVSYLTPPVGHAGLYKGLLDLKSALDRWRSLPPGSEEERSRVSEAIKVQAVQLDLVAEDEDWSSGAAGRIETLIGDVHEFENALIPHGLHVVGQPPADSEREDLLLAVNQTLGEDALTEDVVRALAADTALDVAAGGAPDSAARELSRLNSALQTEHELPALVRALDGRFIPPVNGGDILRSPDIVPTGRNIHGFDPFRLPSAFAIEDGRRQADLLIERHVKDHGIPPRRMAMVLWGTDNLKSEGGPIAQVLALIGAKPRFDSFGRLAGADLMSLEELERPRIDLVITLSGIFRDLLPMQTRMLAEAFFKAASADEPLDMNPIREHALSYSEQHRCSLQEASLRVFSNASGAYGSNVNMLIESGAWAEDDELADTYSKRKSFAYGLDGKPVQREQLLEAVLKDTEMAYQNLDSVELGVTSIDHYFDMLGGISSAIRKAGGKRVAVYVGDQTCGTAKVRSLSEQVALETRTRMLNPKWYEAMLSHGYEGVRQIESHVTNTLGWSATTGQVDPWVYRTLTETFLLDEDMRNRLAELNPKASAKLVNRLIEAGDRNYWTPDEDTWDALRAAGDELEDRVEGIGVEAAA</sequence>
<keyword evidence="4" id="KW-0436">Ligase</keyword>
<keyword evidence="3" id="KW-0602">Photosynthesis</keyword>
<keyword evidence="13" id="KW-1185">Reference proteome</keyword>
<dbReference type="Pfam" id="PF02514">
    <property type="entry name" value="CobN-Mg_chel"/>
    <property type="match status" value="2"/>
</dbReference>
<dbReference type="InterPro" id="IPR022571">
    <property type="entry name" value="Mg_chelatase_H_N"/>
</dbReference>
<organism evidence="12 13">
    <name type="scientific">Roseibium hamelinense</name>
    <dbReference type="NCBI Taxonomy" id="150831"/>
    <lineage>
        <taxon>Bacteria</taxon>
        <taxon>Pseudomonadati</taxon>
        <taxon>Pseudomonadota</taxon>
        <taxon>Alphaproteobacteria</taxon>
        <taxon>Hyphomicrobiales</taxon>
        <taxon>Stappiaceae</taxon>
        <taxon>Roseibium</taxon>
    </lineage>
</organism>
<evidence type="ECO:0000256" key="1">
    <source>
        <dbReference type="ARBA" id="ARBA00010851"/>
    </source>
</evidence>
<comment type="catalytic activity">
    <reaction evidence="9">
        <text>protoporphyrin IX + Mg(2+) + ATP + H2O = Mg-protoporphyrin IX + ADP + phosphate + 3 H(+)</text>
        <dbReference type="Rhea" id="RHEA:13961"/>
        <dbReference type="ChEBI" id="CHEBI:15377"/>
        <dbReference type="ChEBI" id="CHEBI:15378"/>
        <dbReference type="ChEBI" id="CHEBI:18420"/>
        <dbReference type="ChEBI" id="CHEBI:30616"/>
        <dbReference type="ChEBI" id="CHEBI:43474"/>
        <dbReference type="ChEBI" id="CHEBI:57306"/>
        <dbReference type="ChEBI" id="CHEBI:60492"/>
        <dbReference type="ChEBI" id="CHEBI:456216"/>
        <dbReference type="EC" id="6.6.1.1"/>
    </reaction>
</comment>
<evidence type="ECO:0000256" key="5">
    <source>
        <dbReference type="ARBA" id="ARBA00022741"/>
    </source>
</evidence>
<dbReference type="GO" id="GO:0015979">
    <property type="term" value="P:photosynthesis"/>
    <property type="evidence" value="ECO:0007669"/>
    <property type="project" value="UniProtKB-KW"/>
</dbReference>
<dbReference type="GO" id="GO:0016851">
    <property type="term" value="F:magnesium chelatase activity"/>
    <property type="evidence" value="ECO:0007669"/>
    <property type="project" value="UniProtKB-EC"/>
</dbReference>
<keyword evidence="7" id="KW-0149">Chlorophyll biosynthesis</keyword>
<evidence type="ECO:0000256" key="9">
    <source>
        <dbReference type="ARBA" id="ARBA00048693"/>
    </source>
</evidence>
<dbReference type="Proteomes" id="UP000320593">
    <property type="component" value="Unassembled WGS sequence"/>
</dbReference>
<feature type="domain" description="CobN/magnesium chelatase" evidence="10">
    <location>
        <begin position="804"/>
        <end position="1215"/>
    </location>
</feature>
<evidence type="ECO:0000256" key="6">
    <source>
        <dbReference type="ARBA" id="ARBA00022840"/>
    </source>
</evidence>
<dbReference type="PANTHER" id="PTHR44119:SF1">
    <property type="entry name" value="MAGNESIUM-CHELATASE SUBUNIT CHLH, CHLOROPLASTIC"/>
    <property type="match status" value="1"/>
</dbReference>
<dbReference type="InterPro" id="IPR011771">
    <property type="entry name" value="BchH"/>
</dbReference>
<dbReference type="EMBL" id="VLLF01000006">
    <property type="protein sequence ID" value="TWI85943.1"/>
    <property type="molecule type" value="Genomic_DNA"/>
</dbReference>
<dbReference type="NCBIfam" id="NF009942">
    <property type="entry name" value="PRK13405.1"/>
    <property type="match status" value="1"/>
</dbReference>
<evidence type="ECO:0000259" key="11">
    <source>
        <dbReference type="Pfam" id="PF11965"/>
    </source>
</evidence>
<name>A0A562SXW5_9HYPH</name>
<evidence type="ECO:0000313" key="12">
    <source>
        <dbReference type="EMBL" id="TWI85943.1"/>
    </source>
</evidence>
<dbReference type="OrthoDB" id="9757976at2"/>
<keyword evidence="5" id="KW-0547">Nucleotide-binding</keyword>
<comment type="pathway">
    <text evidence="8">Porphyrin-containing compound metabolism.</text>
</comment>
<comment type="similarity">
    <text evidence="1">Belongs to the Mg-chelatase subunit H family.</text>
</comment>
<evidence type="ECO:0000313" key="13">
    <source>
        <dbReference type="Proteomes" id="UP000320593"/>
    </source>
</evidence>
<protein>
    <recommendedName>
        <fullName evidence="2">magnesium chelatase</fullName>
        <ecNumber evidence="2">6.6.1.1</ecNumber>
    </recommendedName>
</protein>
<dbReference type="EC" id="6.6.1.1" evidence="2"/>
<dbReference type="RefSeq" id="WP_145344018.1">
    <property type="nucleotide sequence ID" value="NZ_SMLY01000083.1"/>
</dbReference>